<gene>
    <name evidence="2" type="ORF">C1J01_34110</name>
</gene>
<keyword evidence="3" id="KW-1185">Reference proteome</keyword>
<protein>
    <submittedName>
        <fullName evidence="2">Uncharacterized protein</fullName>
    </submittedName>
</protein>
<evidence type="ECO:0000256" key="1">
    <source>
        <dbReference type="SAM" id="SignalP"/>
    </source>
</evidence>
<reference evidence="2 3" key="1">
    <citation type="submission" date="2018-01" db="EMBL/GenBank/DDBJ databases">
        <title>Draft genome sequence of Nonomuraea sp. KC333.</title>
        <authorList>
            <person name="Sahin N."/>
            <person name="Saygin H."/>
            <person name="Ay H."/>
        </authorList>
    </citation>
    <scope>NUCLEOTIDE SEQUENCE [LARGE SCALE GENOMIC DNA]</scope>
    <source>
        <strain evidence="2 3">KC333</strain>
    </source>
</reference>
<evidence type="ECO:0000313" key="3">
    <source>
        <dbReference type="Proteomes" id="UP000249304"/>
    </source>
</evidence>
<dbReference type="RefSeq" id="WP_111183102.1">
    <property type="nucleotide sequence ID" value="NZ_POUD01000201.1"/>
</dbReference>
<proteinExistence type="predicted"/>
<evidence type="ECO:0000313" key="2">
    <source>
        <dbReference type="EMBL" id="PZG11999.1"/>
    </source>
</evidence>
<sequence>MRMKTASLVGGLFATTALIFAFAPAASATASHDPRDGRHWGPGHHRVHPHWGYRGHHHRGHHHWGHRGHHHNWGHHGWRHHRGW</sequence>
<dbReference type="Proteomes" id="UP000249304">
    <property type="component" value="Unassembled WGS sequence"/>
</dbReference>
<feature type="chain" id="PRO_5038391364" evidence="1">
    <location>
        <begin position="26"/>
        <end position="84"/>
    </location>
</feature>
<dbReference type="EMBL" id="POUD01000201">
    <property type="protein sequence ID" value="PZG11999.1"/>
    <property type="molecule type" value="Genomic_DNA"/>
</dbReference>
<accession>A0A2W2E5R0</accession>
<organism evidence="2 3">
    <name type="scientific">Nonomuraea aridisoli</name>
    <dbReference type="NCBI Taxonomy" id="2070368"/>
    <lineage>
        <taxon>Bacteria</taxon>
        <taxon>Bacillati</taxon>
        <taxon>Actinomycetota</taxon>
        <taxon>Actinomycetes</taxon>
        <taxon>Streptosporangiales</taxon>
        <taxon>Streptosporangiaceae</taxon>
        <taxon>Nonomuraea</taxon>
    </lineage>
</organism>
<keyword evidence="1" id="KW-0732">Signal</keyword>
<comment type="caution">
    <text evidence="2">The sequence shown here is derived from an EMBL/GenBank/DDBJ whole genome shotgun (WGS) entry which is preliminary data.</text>
</comment>
<dbReference type="AlphaFoldDB" id="A0A2W2E5R0"/>
<name>A0A2W2E5R0_9ACTN</name>
<feature type="signal peptide" evidence="1">
    <location>
        <begin position="1"/>
        <end position="25"/>
    </location>
</feature>